<sequence>MPDQVADSARATGFVEAGALGGVDLLLELVDVFLLLPFERVPEPRDDFFAVVFRDRAGEDARVAMSLTLSTMATSSRQARRRVR</sequence>
<proteinExistence type="predicted"/>
<accession>A0A3E2DI23</accession>
<comment type="caution">
    <text evidence="1">The sequence shown here is derived from an EMBL/GenBank/DDBJ whole genome shotgun (WGS) entry which is preliminary data.</text>
</comment>
<gene>
    <name evidence="1" type="ORF">CHT91_05710</name>
</gene>
<evidence type="ECO:0000313" key="1">
    <source>
        <dbReference type="EMBL" id="RFT45010.1"/>
    </source>
</evidence>
<evidence type="ECO:0000313" key="2">
    <source>
        <dbReference type="Proteomes" id="UP000259211"/>
    </source>
</evidence>
<organism evidence="1 2">
    <name type="scientific">Cutibacterium avidum</name>
    <dbReference type="NCBI Taxonomy" id="33010"/>
    <lineage>
        <taxon>Bacteria</taxon>
        <taxon>Bacillati</taxon>
        <taxon>Actinomycetota</taxon>
        <taxon>Actinomycetes</taxon>
        <taxon>Propionibacteriales</taxon>
        <taxon>Propionibacteriaceae</taxon>
        <taxon>Cutibacterium</taxon>
    </lineage>
</organism>
<dbReference type="EMBL" id="NOWI01000004">
    <property type="protein sequence ID" value="RFT45010.1"/>
    <property type="molecule type" value="Genomic_DNA"/>
</dbReference>
<dbReference type="Proteomes" id="UP000259211">
    <property type="component" value="Unassembled WGS sequence"/>
</dbReference>
<dbReference type="RefSeq" id="WP_065674085.1">
    <property type="nucleotide sequence ID" value="NZ_AP024308.1"/>
</dbReference>
<dbReference type="AlphaFoldDB" id="A0A3E2DI23"/>
<name>A0A3E2DI23_9ACTN</name>
<reference evidence="1 2" key="1">
    <citation type="submission" date="2017-07" db="EMBL/GenBank/DDBJ databases">
        <authorList>
            <person name="Sun Z.S."/>
            <person name="Albrecht U."/>
            <person name="Echele G."/>
            <person name="Lee C.C."/>
        </authorList>
    </citation>
    <scope>NUCLEOTIDE SEQUENCE [LARGE SCALE GENOMIC DNA]</scope>
    <source>
        <strain evidence="1 2">P16-029</strain>
    </source>
</reference>
<protein>
    <submittedName>
        <fullName evidence="1">Amidase</fullName>
    </submittedName>
</protein>